<dbReference type="Pfam" id="PF01541">
    <property type="entry name" value="GIY-YIG"/>
    <property type="match status" value="1"/>
</dbReference>
<evidence type="ECO:0000313" key="4">
    <source>
        <dbReference type="EMBL" id="NIJ06824.1"/>
    </source>
</evidence>
<evidence type="ECO:0000259" key="3">
    <source>
        <dbReference type="PROSITE" id="PS50164"/>
    </source>
</evidence>
<dbReference type="Proteomes" id="UP000727456">
    <property type="component" value="Unassembled WGS sequence"/>
</dbReference>
<dbReference type="InterPro" id="IPR050190">
    <property type="entry name" value="UPF0213_domain"/>
</dbReference>
<dbReference type="SUPFAM" id="SSF82771">
    <property type="entry name" value="GIY-YIG endonuclease"/>
    <property type="match status" value="1"/>
</dbReference>
<dbReference type="InterPro" id="IPR035901">
    <property type="entry name" value="GIY-YIG_endonuc_sf"/>
</dbReference>
<evidence type="ECO:0000256" key="2">
    <source>
        <dbReference type="SAM" id="MobiDB-lite"/>
    </source>
</evidence>
<dbReference type="InterPro" id="IPR000305">
    <property type="entry name" value="GIY-YIG_endonuc"/>
</dbReference>
<dbReference type="PANTHER" id="PTHR34477:SF1">
    <property type="entry name" value="UPF0213 PROTEIN YHBQ"/>
    <property type="match status" value="1"/>
</dbReference>
<protein>
    <submittedName>
        <fullName evidence="4">GIY-YIG superfamily endonuclease</fullName>
    </submittedName>
</protein>
<sequence length="130" mass="14908">MAFWAYILRCRDGRFYTGQTDDIERRLAEHQHGGFCDFTSRRRPVELVWSQDFPTRIEALEAEHRIKPWSRAKKQALIDGDWARLSYFAKPPLERPSTSLGTAEVGNSLDDDTQLGKPIVPSEVEGRSSL</sequence>
<keyword evidence="4" id="KW-0255">Endonuclease</keyword>
<dbReference type="PROSITE" id="PS50164">
    <property type="entry name" value="GIY_YIG"/>
    <property type="match status" value="1"/>
</dbReference>
<accession>A0ABX0TPY5</accession>
<dbReference type="RefSeq" id="WP_167071504.1">
    <property type="nucleotide sequence ID" value="NZ_JAAOZC010000001.1"/>
</dbReference>
<comment type="caution">
    <text evidence="4">The sequence shown here is derived from an EMBL/GenBank/DDBJ whole genome shotgun (WGS) entry which is preliminary data.</text>
</comment>
<keyword evidence="4" id="KW-0540">Nuclease</keyword>
<dbReference type="Gene3D" id="3.40.1440.10">
    <property type="entry name" value="GIY-YIG endonuclease"/>
    <property type="match status" value="1"/>
</dbReference>
<keyword evidence="4" id="KW-0378">Hydrolase</keyword>
<dbReference type="GO" id="GO:0004519">
    <property type="term" value="F:endonuclease activity"/>
    <property type="evidence" value="ECO:0007669"/>
    <property type="project" value="UniProtKB-KW"/>
</dbReference>
<proteinExistence type="inferred from homology"/>
<dbReference type="CDD" id="cd10456">
    <property type="entry name" value="GIY-YIG_UPF0213"/>
    <property type="match status" value="1"/>
</dbReference>
<evidence type="ECO:0000256" key="1">
    <source>
        <dbReference type="ARBA" id="ARBA00007435"/>
    </source>
</evidence>
<name>A0ABX0TPY5_9SPHN</name>
<organism evidence="4 5">
    <name type="scientific">Sphingomonas vulcanisoli</name>
    <dbReference type="NCBI Taxonomy" id="1658060"/>
    <lineage>
        <taxon>Bacteria</taxon>
        <taxon>Pseudomonadati</taxon>
        <taxon>Pseudomonadota</taxon>
        <taxon>Alphaproteobacteria</taxon>
        <taxon>Sphingomonadales</taxon>
        <taxon>Sphingomonadaceae</taxon>
        <taxon>Sphingomonas</taxon>
    </lineage>
</organism>
<evidence type="ECO:0000313" key="5">
    <source>
        <dbReference type="Proteomes" id="UP000727456"/>
    </source>
</evidence>
<feature type="domain" description="GIY-YIG" evidence="3">
    <location>
        <begin position="1"/>
        <end position="76"/>
    </location>
</feature>
<feature type="region of interest" description="Disordered" evidence="2">
    <location>
        <begin position="92"/>
        <end position="130"/>
    </location>
</feature>
<keyword evidence="5" id="KW-1185">Reference proteome</keyword>
<comment type="similarity">
    <text evidence="1">Belongs to the UPF0213 family.</text>
</comment>
<gene>
    <name evidence="4" type="ORF">FHS31_000406</name>
</gene>
<dbReference type="EMBL" id="JAAOZC010000001">
    <property type="protein sequence ID" value="NIJ06824.1"/>
    <property type="molecule type" value="Genomic_DNA"/>
</dbReference>
<reference evidence="4 5" key="1">
    <citation type="submission" date="2020-03" db="EMBL/GenBank/DDBJ databases">
        <title>Genomic Encyclopedia of Type Strains, Phase III (KMG-III): the genomes of soil and plant-associated and newly described type strains.</title>
        <authorList>
            <person name="Whitman W."/>
        </authorList>
    </citation>
    <scope>NUCLEOTIDE SEQUENCE [LARGE SCALE GENOMIC DNA]</scope>
    <source>
        <strain evidence="4 5">CECT 8804</strain>
    </source>
</reference>
<dbReference type="PANTHER" id="PTHR34477">
    <property type="entry name" value="UPF0213 PROTEIN YHBQ"/>
    <property type="match status" value="1"/>
</dbReference>